<protein>
    <submittedName>
        <fullName evidence="2">AtpZ/AtpI family protein</fullName>
    </submittedName>
</protein>
<dbReference type="RefSeq" id="WP_129442724.1">
    <property type="nucleotide sequence ID" value="NZ_CP035492.1"/>
</dbReference>
<proteinExistence type="predicted"/>
<evidence type="ECO:0000313" key="2">
    <source>
        <dbReference type="EMBL" id="QAY67705.1"/>
    </source>
</evidence>
<evidence type="ECO:0000313" key="3">
    <source>
        <dbReference type="Proteomes" id="UP000293568"/>
    </source>
</evidence>
<dbReference type="Proteomes" id="UP000293568">
    <property type="component" value="Chromosome"/>
</dbReference>
<name>A0A4P6EYB3_9BACL</name>
<organism evidence="2 3">
    <name type="scientific">Paenibacillus protaetiae</name>
    <dbReference type="NCBI Taxonomy" id="2509456"/>
    <lineage>
        <taxon>Bacteria</taxon>
        <taxon>Bacillati</taxon>
        <taxon>Bacillota</taxon>
        <taxon>Bacilli</taxon>
        <taxon>Bacillales</taxon>
        <taxon>Paenibacillaceae</taxon>
        <taxon>Paenibacillus</taxon>
    </lineage>
</organism>
<keyword evidence="3" id="KW-1185">Reference proteome</keyword>
<sequence length="77" mass="8123">MNKKSKRDNPLYAAGLVGALGVEVVVCIFLGYWIGSFAGNRLGGQKEWMVGGILVGLAVGILSAILIVKKVMEETDG</sequence>
<feature type="transmembrane region" description="Helical" evidence="1">
    <location>
        <begin position="12"/>
        <end position="36"/>
    </location>
</feature>
<gene>
    <name evidence="2" type="ORF">ET464_16270</name>
</gene>
<reference evidence="2 3" key="1">
    <citation type="submission" date="2019-01" db="EMBL/GenBank/DDBJ databases">
        <title>Genome sequencing of strain FW100M-2.</title>
        <authorList>
            <person name="Heo J."/>
            <person name="Kim S.-J."/>
            <person name="Kim J.-S."/>
            <person name="Hong S.-B."/>
            <person name="Kwon S.-W."/>
        </authorList>
    </citation>
    <scope>NUCLEOTIDE SEQUENCE [LARGE SCALE GENOMIC DNA]</scope>
    <source>
        <strain evidence="2 3">FW100M-2</strain>
    </source>
</reference>
<dbReference type="KEGG" id="pprt:ET464_16270"/>
<dbReference type="AlphaFoldDB" id="A0A4P6EYB3"/>
<accession>A0A4P6EYB3</accession>
<feature type="transmembrane region" description="Helical" evidence="1">
    <location>
        <begin position="48"/>
        <end position="68"/>
    </location>
</feature>
<keyword evidence="1" id="KW-0812">Transmembrane</keyword>
<keyword evidence="1" id="KW-0472">Membrane</keyword>
<dbReference type="InterPro" id="IPR032820">
    <property type="entry name" value="ATPase_put"/>
</dbReference>
<keyword evidence="1" id="KW-1133">Transmembrane helix</keyword>
<evidence type="ECO:0000256" key="1">
    <source>
        <dbReference type="SAM" id="Phobius"/>
    </source>
</evidence>
<dbReference type="Pfam" id="PF09527">
    <property type="entry name" value="ATPase_gene1"/>
    <property type="match status" value="1"/>
</dbReference>
<dbReference type="EMBL" id="CP035492">
    <property type="protein sequence ID" value="QAY67705.1"/>
    <property type="molecule type" value="Genomic_DNA"/>
</dbReference>